<reference evidence="1" key="2">
    <citation type="journal article" date="2015" name="Data Brief">
        <title>Shoot transcriptome of the giant reed, Arundo donax.</title>
        <authorList>
            <person name="Barrero R.A."/>
            <person name="Guerrero F.D."/>
            <person name="Moolhuijzen P."/>
            <person name="Goolsby J.A."/>
            <person name="Tidwell J."/>
            <person name="Bellgard S.E."/>
            <person name="Bellgard M.I."/>
        </authorList>
    </citation>
    <scope>NUCLEOTIDE SEQUENCE</scope>
    <source>
        <tissue evidence="1">Shoot tissue taken approximately 20 cm above the soil surface</tissue>
    </source>
</reference>
<reference evidence="1" key="1">
    <citation type="submission" date="2014-09" db="EMBL/GenBank/DDBJ databases">
        <authorList>
            <person name="Magalhaes I.L.F."/>
            <person name="Oliveira U."/>
            <person name="Santos F.R."/>
            <person name="Vidigal T.H.D.A."/>
            <person name="Brescovit A.D."/>
            <person name="Santos A.J."/>
        </authorList>
    </citation>
    <scope>NUCLEOTIDE SEQUENCE</scope>
    <source>
        <tissue evidence="1">Shoot tissue taken approximately 20 cm above the soil surface</tissue>
    </source>
</reference>
<dbReference type="EMBL" id="GBRH01257818">
    <property type="protein sequence ID" value="JAD40077.1"/>
    <property type="molecule type" value="Transcribed_RNA"/>
</dbReference>
<sequence>MGFIGKNWSRGCEQMYPEVVQFDHQHLVSAVSQ</sequence>
<accession>A0A0A8ZZ64</accession>
<dbReference type="AlphaFoldDB" id="A0A0A8ZZ64"/>
<organism evidence="1">
    <name type="scientific">Arundo donax</name>
    <name type="common">Giant reed</name>
    <name type="synonym">Donax arundinaceus</name>
    <dbReference type="NCBI Taxonomy" id="35708"/>
    <lineage>
        <taxon>Eukaryota</taxon>
        <taxon>Viridiplantae</taxon>
        <taxon>Streptophyta</taxon>
        <taxon>Embryophyta</taxon>
        <taxon>Tracheophyta</taxon>
        <taxon>Spermatophyta</taxon>
        <taxon>Magnoliopsida</taxon>
        <taxon>Liliopsida</taxon>
        <taxon>Poales</taxon>
        <taxon>Poaceae</taxon>
        <taxon>PACMAD clade</taxon>
        <taxon>Arundinoideae</taxon>
        <taxon>Arundineae</taxon>
        <taxon>Arundo</taxon>
    </lineage>
</organism>
<name>A0A0A8ZZ64_ARUDO</name>
<evidence type="ECO:0000313" key="1">
    <source>
        <dbReference type="EMBL" id="JAD40077.1"/>
    </source>
</evidence>
<proteinExistence type="predicted"/>
<protein>
    <submittedName>
        <fullName evidence="1">Uncharacterized protein</fullName>
    </submittedName>
</protein>